<dbReference type="EMBL" id="KQ980636">
    <property type="protein sequence ID" value="KYN14934.1"/>
    <property type="molecule type" value="Genomic_DNA"/>
</dbReference>
<evidence type="ECO:0000256" key="3">
    <source>
        <dbReference type="ARBA" id="ARBA00022833"/>
    </source>
</evidence>
<evidence type="ECO:0000313" key="8">
    <source>
        <dbReference type="Proteomes" id="UP000078492"/>
    </source>
</evidence>
<sequence>MGWCAACGTKSTKENKTSVFPKDPDRRIQWIAAVRALDKPDWNPTKDSVLCEVCFIVFKYYIL</sequence>
<dbReference type="Proteomes" id="UP000078492">
    <property type="component" value="Unassembled WGS sequence"/>
</dbReference>
<keyword evidence="3" id="KW-0862">Zinc</keyword>
<dbReference type="GO" id="GO:0003677">
    <property type="term" value="F:DNA binding"/>
    <property type="evidence" value="ECO:0007669"/>
    <property type="project" value="UniProtKB-UniRule"/>
</dbReference>
<evidence type="ECO:0000259" key="6">
    <source>
        <dbReference type="PROSITE" id="PS50950"/>
    </source>
</evidence>
<dbReference type="PROSITE" id="PS50950">
    <property type="entry name" value="ZF_THAP"/>
    <property type="match status" value="1"/>
</dbReference>
<dbReference type="Pfam" id="PF05485">
    <property type="entry name" value="THAP"/>
    <property type="match status" value="1"/>
</dbReference>
<evidence type="ECO:0000313" key="7">
    <source>
        <dbReference type="EMBL" id="KYN14934.1"/>
    </source>
</evidence>
<organism evidence="7 8">
    <name type="scientific">Trachymyrmex cornetzi</name>
    <dbReference type="NCBI Taxonomy" id="471704"/>
    <lineage>
        <taxon>Eukaryota</taxon>
        <taxon>Metazoa</taxon>
        <taxon>Ecdysozoa</taxon>
        <taxon>Arthropoda</taxon>
        <taxon>Hexapoda</taxon>
        <taxon>Insecta</taxon>
        <taxon>Pterygota</taxon>
        <taxon>Neoptera</taxon>
        <taxon>Endopterygota</taxon>
        <taxon>Hymenoptera</taxon>
        <taxon>Apocrita</taxon>
        <taxon>Aculeata</taxon>
        <taxon>Formicoidea</taxon>
        <taxon>Formicidae</taxon>
        <taxon>Myrmicinae</taxon>
        <taxon>Trachymyrmex</taxon>
    </lineage>
</organism>
<evidence type="ECO:0000256" key="5">
    <source>
        <dbReference type="PROSITE-ProRule" id="PRU00309"/>
    </source>
</evidence>
<keyword evidence="8" id="KW-1185">Reference proteome</keyword>
<dbReference type="InterPro" id="IPR006612">
    <property type="entry name" value="THAP_Znf"/>
</dbReference>
<keyword evidence="2 5" id="KW-0863">Zinc-finger</keyword>
<proteinExistence type="predicted"/>
<dbReference type="GO" id="GO:0008270">
    <property type="term" value="F:zinc ion binding"/>
    <property type="evidence" value="ECO:0007669"/>
    <property type="project" value="UniProtKB-KW"/>
</dbReference>
<dbReference type="SUPFAM" id="SSF57716">
    <property type="entry name" value="Glucocorticoid receptor-like (DNA-binding domain)"/>
    <property type="match status" value="1"/>
</dbReference>
<protein>
    <recommendedName>
        <fullName evidence="6">THAP-type domain-containing protein</fullName>
    </recommendedName>
</protein>
<evidence type="ECO:0000256" key="2">
    <source>
        <dbReference type="ARBA" id="ARBA00022771"/>
    </source>
</evidence>
<evidence type="ECO:0000256" key="1">
    <source>
        <dbReference type="ARBA" id="ARBA00022723"/>
    </source>
</evidence>
<gene>
    <name evidence="7" type="ORF">ALC57_12830</name>
</gene>
<evidence type="ECO:0000256" key="4">
    <source>
        <dbReference type="ARBA" id="ARBA00023125"/>
    </source>
</evidence>
<name>A0A151J0C5_9HYME</name>
<feature type="domain" description="THAP-type" evidence="6">
    <location>
        <begin position="1"/>
        <end position="63"/>
    </location>
</feature>
<accession>A0A151J0C5</accession>
<dbReference type="AlphaFoldDB" id="A0A151J0C5"/>
<reference evidence="7 8" key="1">
    <citation type="submission" date="2015-09" db="EMBL/GenBank/DDBJ databases">
        <title>Trachymyrmex cornetzi WGS genome.</title>
        <authorList>
            <person name="Nygaard S."/>
            <person name="Hu H."/>
            <person name="Boomsma J."/>
            <person name="Zhang G."/>
        </authorList>
    </citation>
    <scope>NUCLEOTIDE SEQUENCE [LARGE SCALE GENOMIC DNA]</scope>
    <source>
        <strain evidence="7">Tcor2-1</strain>
        <tissue evidence="7">Whole body</tissue>
    </source>
</reference>
<keyword evidence="1" id="KW-0479">Metal-binding</keyword>
<keyword evidence="4 5" id="KW-0238">DNA-binding</keyword>